<accession>A0A8J9V0H4</accession>
<sequence length="87" mass="9655">MIRRQSRSACYESCPEHALPQGRPIRMQGSRVQGYDTAVGRCTDIDLPLGSLAIGSPLRKYPVKVTLTQKCNQPIGSYKNFVRIFGA</sequence>
<name>A0A8J9V0H4_9NEOP</name>
<evidence type="ECO:0000313" key="1">
    <source>
        <dbReference type="EMBL" id="CAH0713258.1"/>
    </source>
</evidence>
<proteinExistence type="predicted"/>
<keyword evidence="2" id="KW-1185">Reference proteome</keyword>
<dbReference type="Proteomes" id="UP000838878">
    <property type="component" value="Chromosome 1"/>
</dbReference>
<dbReference type="AlphaFoldDB" id="A0A8J9V0H4"/>
<protein>
    <submittedName>
        <fullName evidence="1">Uncharacterized protein</fullName>
    </submittedName>
</protein>
<dbReference type="EMBL" id="OV170221">
    <property type="protein sequence ID" value="CAH0713258.1"/>
    <property type="molecule type" value="Genomic_DNA"/>
</dbReference>
<feature type="non-terminal residue" evidence="1">
    <location>
        <position position="87"/>
    </location>
</feature>
<gene>
    <name evidence="1" type="ORF">BINO364_LOCUS438</name>
</gene>
<evidence type="ECO:0000313" key="2">
    <source>
        <dbReference type="Proteomes" id="UP000838878"/>
    </source>
</evidence>
<organism evidence="1 2">
    <name type="scientific">Brenthis ino</name>
    <name type="common">lesser marbled fritillary</name>
    <dbReference type="NCBI Taxonomy" id="405034"/>
    <lineage>
        <taxon>Eukaryota</taxon>
        <taxon>Metazoa</taxon>
        <taxon>Ecdysozoa</taxon>
        <taxon>Arthropoda</taxon>
        <taxon>Hexapoda</taxon>
        <taxon>Insecta</taxon>
        <taxon>Pterygota</taxon>
        <taxon>Neoptera</taxon>
        <taxon>Endopterygota</taxon>
        <taxon>Lepidoptera</taxon>
        <taxon>Glossata</taxon>
        <taxon>Ditrysia</taxon>
        <taxon>Papilionoidea</taxon>
        <taxon>Nymphalidae</taxon>
        <taxon>Heliconiinae</taxon>
        <taxon>Argynnini</taxon>
        <taxon>Brenthis</taxon>
    </lineage>
</organism>
<reference evidence="1" key="1">
    <citation type="submission" date="2021-12" db="EMBL/GenBank/DDBJ databases">
        <authorList>
            <person name="Martin H S."/>
        </authorList>
    </citation>
    <scope>NUCLEOTIDE SEQUENCE</scope>
</reference>